<dbReference type="SUPFAM" id="SSF116726">
    <property type="entry name" value="TrkA C-terminal domain-like"/>
    <property type="match status" value="2"/>
</dbReference>
<dbReference type="AlphaFoldDB" id="A0A212KMQ7"/>
<dbReference type="PANTHER" id="PTHR43652:SF2">
    <property type="entry name" value="BASIC AMINO ACID ANTIPORTER YFCC-RELATED"/>
    <property type="match status" value="1"/>
</dbReference>
<gene>
    <name evidence="9" type="ORF">KL86APRO_40012</name>
</gene>
<feature type="transmembrane region" description="Helical" evidence="7">
    <location>
        <begin position="181"/>
        <end position="202"/>
    </location>
</feature>
<dbReference type="GO" id="GO:0005886">
    <property type="term" value="C:plasma membrane"/>
    <property type="evidence" value="ECO:0007669"/>
    <property type="project" value="TreeGrafter"/>
</dbReference>
<keyword evidence="3 7" id="KW-0812">Transmembrane</keyword>
<dbReference type="Gene3D" id="3.30.70.1450">
    <property type="entry name" value="Regulator of K+ conductance, C-terminal domain"/>
    <property type="match status" value="2"/>
</dbReference>
<evidence type="ECO:0000256" key="5">
    <source>
        <dbReference type="ARBA" id="ARBA00022989"/>
    </source>
</evidence>
<evidence type="ECO:0000256" key="1">
    <source>
        <dbReference type="ARBA" id="ARBA00004141"/>
    </source>
</evidence>
<feature type="transmembrane region" description="Helical" evidence="7">
    <location>
        <begin position="55"/>
        <end position="76"/>
    </location>
</feature>
<name>A0A212KMQ7_9PROT</name>
<dbReference type="EMBL" id="FLUO01000004">
    <property type="protein sequence ID" value="SBW12993.1"/>
    <property type="molecule type" value="Genomic_DNA"/>
</dbReference>
<evidence type="ECO:0000256" key="2">
    <source>
        <dbReference type="ARBA" id="ARBA00022448"/>
    </source>
</evidence>
<protein>
    <submittedName>
        <fullName evidence="9">TrkA domain protein</fullName>
    </submittedName>
</protein>
<feature type="transmembrane region" description="Helical" evidence="7">
    <location>
        <begin position="450"/>
        <end position="469"/>
    </location>
</feature>
<dbReference type="Pfam" id="PF02080">
    <property type="entry name" value="TrkA_C"/>
    <property type="match status" value="1"/>
</dbReference>
<proteinExistence type="predicted"/>
<feature type="transmembrane region" description="Helical" evidence="7">
    <location>
        <begin position="6"/>
        <end position="25"/>
    </location>
</feature>
<feature type="transmembrane region" description="Helical" evidence="7">
    <location>
        <begin position="560"/>
        <end position="579"/>
    </location>
</feature>
<keyword evidence="5 7" id="KW-1133">Transmembrane helix</keyword>
<dbReference type="InterPro" id="IPR004680">
    <property type="entry name" value="Cit_transptr-like_dom"/>
</dbReference>
<feature type="domain" description="RCK C-terminal" evidence="8">
    <location>
        <begin position="330"/>
        <end position="413"/>
    </location>
</feature>
<evidence type="ECO:0000256" key="4">
    <source>
        <dbReference type="ARBA" id="ARBA00022737"/>
    </source>
</evidence>
<keyword evidence="2" id="KW-0813">Transport</keyword>
<dbReference type="InterPro" id="IPR051679">
    <property type="entry name" value="DASS-Related_Transporters"/>
</dbReference>
<sequence length="623" mass="66723">MPDISPLTPDMLIAFLVMAGVFALFVRDRLPAHVSAMAAMAVLLVAGVIDTNDALGVFSNSATATIACMCILSAALERTGVIDALGSRLIDLAGRNRLATVAAMMAGVGGVSAFMNNTPVVIIMAPVVVAVARTLKDSPSKYLIPLSYMAILGGTCTLIGTSTNILTDGIATQNGQAPFSMFEITPAAAIMALAGAAFLMTVGRRLLPTRELLDTEILAEAPRTRYVAEAVIPEGSHLIGKTLNEVMFTSEEGYQVLDLIRERRSSRTRLAGLLEAMRSEDDEDDERPMSTMRDLPLQAGDRLVFRSDKAELMELKDSAGITFDIEGSTETYRSLKPRQTGVREGVIGPNSRFIGRVPVDLRLRRHYDSYIIAVSRDRRNVTALDNFRLRHGDVLLFDGPTDELDRLFAQEEILPVTHFQTRPLQPVKAAVTVAVIVAVVGLSALEVMPIAGLAIAGAVAAILAGCVTVQRAYESIEWPILMLIFGMLAVSAAMEKSGAAKLVVELVTGSAKDFGPIAILAAVYLLTSLLTEALSNNACAVLITPIVIGIAEQAGLNPRALVVAVMLGSSASFATPIGYQTNTYVYNIGNYRFADFLRIGLPMNLMMLAIAVLVIPLFWPLTP</sequence>
<dbReference type="PANTHER" id="PTHR43652">
    <property type="entry name" value="BASIC AMINO ACID ANTIPORTER YFCC-RELATED"/>
    <property type="match status" value="1"/>
</dbReference>
<feature type="transmembrane region" description="Helical" evidence="7">
    <location>
        <begin position="514"/>
        <end position="531"/>
    </location>
</feature>
<dbReference type="GO" id="GO:0008324">
    <property type="term" value="F:monoatomic cation transmembrane transporter activity"/>
    <property type="evidence" value="ECO:0007669"/>
    <property type="project" value="InterPro"/>
</dbReference>
<evidence type="ECO:0000256" key="6">
    <source>
        <dbReference type="ARBA" id="ARBA00023136"/>
    </source>
</evidence>
<feature type="transmembrane region" description="Helical" evidence="7">
    <location>
        <begin position="142"/>
        <end position="161"/>
    </location>
</feature>
<evidence type="ECO:0000259" key="8">
    <source>
        <dbReference type="PROSITE" id="PS51202"/>
    </source>
</evidence>
<reference evidence="9" key="1">
    <citation type="submission" date="2016-04" db="EMBL/GenBank/DDBJ databases">
        <authorList>
            <person name="Evans L.H."/>
            <person name="Alamgir A."/>
            <person name="Owens N."/>
            <person name="Weber N.D."/>
            <person name="Virtaneva K."/>
            <person name="Barbian K."/>
            <person name="Babar A."/>
            <person name="Rosenke K."/>
        </authorList>
    </citation>
    <scope>NUCLEOTIDE SEQUENCE</scope>
    <source>
        <strain evidence="9">86</strain>
    </source>
</reference>
<dbReference type="Pfam" id="PF03600">
    <property type="entry name" value="CitMHS"/>
    <property type="match status" value="1"/>
</dbReference>
<keyword evidence="6 7" id="KW-0472">Membrane</keyword>
<dbReference type="InterPro" id="IPR036721">
    <property type="entry name" value="RCK_C_sf"/>
</dbReference>
<keyword evidence="4" id="KW-0677">Repeat</keyword>
<feature type="transmembrane region" description="Helical" evidence="7">
    <location>
        <begin position="476"/>
        <end position="494"/>
    </location>
</feature>
<organism evidence="9">
    <name type="scientific">uncultured Alphaproteobacteria bacterium</name>
    <dbReference type="NCBI Taxonomy" id="91750"/>
    <lineage>
        <taxon>Bacteria</taxon>
        <taxon>Pseudomonadati</taxon>
        <taxon>Pseudomonadota</taxon>
        <taxon>Alphaproteobacteria</taxon>
        <taxon>environmental samples</taxon>
    </lineage>
</organism>
<evidence type="ECO:0000256" key="7">
    <source>
        <dbReference type="SAM" id="Phobius"/>
    </source>
</evidence>
<dbReference type="GO" id="GO:0006813">
    <property type="term" value="P:potassium ion transport"/>
    <property type="evidence" value="ECO:0007669"/>
    <property type="project" value="InterPro"/>
</dbReference>
<evidence type="ECO:0000256" key="3">
    <source>
        <dbReference type="ARBA" id="ARBA00022692"/>
    </source>
</evidence>
<accession>A0A212KMQ7</accession>
<comment type="subcellular location">
    <subcellularLocation>
        <location evidence="1">Membrane</location>
        <topology evidence="1">Multi-pass membrane protein</topology>
    </subcellularLocation>
</comment>
<dbReference type="PROSITE" id="PS51202">
    <property type="entry name" value="RCK_C"/>
    <property type="match status" value="1"/>
</dbReference>
<dbReference type="InterPro" id="IPR006037">
    <property type="entry name" value="RCK_C"/>
</dbReference>
<feature type="transmembrane region" description="Helical" evidence="7">
    <location>
        <begin position="32"/>
        <end position="49"/>
    </location>
</feature>
<feature type="transmembrane region" description="Helical" evidence="7">
    <location>
        <begin position="599"/>
        <end position="619"/>
    </location>
</feature>
<evidence type="ECO:0000313" key="9">
    <source>
        <dbReference type="EMBL" id="SBW12993.1"/>
    </source>
</evidence>